<protein>
    <submittedName>
        <fullName evidence="1">Uncharacterized protein</fullName>
    </submittedName>
</protein>
<dbReference type="EMBL" id="JAESVB010000077">
    <property type="protein sequence ID" value="MCB8878589.1"/>
    <property type="molecule type" value="Genomic_DNA"/>
</dbReference>
<dbReference type="Proteomes" id="UP000708298">
    <property type="component" value="Unassembled WGS sequence"/>
</dbReference>
<organism evidence="1 2">
    <name type="scientific">Acidisoma silvae</name>
    <dbReference type="NCBI Taxonomy" id="2802396"/>
    <lineage>
        <taxon>Bacteria</taxon>
        <taxon>Pseudomonadati</taxon>
        <taxon>Pseudomonadota</taxon>
        <taxon>Alphaproteobacteria</taxon>
        <taxon>Acetobacterales</taxon>
        <taxon>Acidocellaceae</taxon>
        <taxon>Acidisoma</taxon>
    </lineage>
</organism>
<keyword evidence="2" id="KW-1185">Reference proteome</keyword>
<dbReference type="AlphaFoldDB" id="A0A963YXC4"/>
<reference evidence="1" key="2">
    <citation type="submission" date="2021-01" db="EMBL/GenBank/DDBJ databases">
        <authorList>
            <person name="Mieszkin S."/>
            <person name="Pouder E."/>
            <person name="Alain K."/>
        </authorList>
    </citation>
    <scope>NUCLEOTIDE SEQUENCE</scope>
    <source>
        <strain evidence="1">HW T2.11</strain>
    </source>
</reference>
<evidence type="ECO:0000313" key="1">
    <source>
        <dbReference type="EMBL" id="MCB8878589.1"/>
    </source>
</evidence>
<proteinExistence type="predicted"/>
<name>A0A963YXC4_9PROT</name>
<accession>A0A963YXC4</accession>
<comment type="caution">
    <text evidence="1">The sequence shown here is derived from an EMBL/GenBank/DDBJ whole genome shotgun (WGS) entry which is preliminary data.</text>
</comment>
<feature type="non-terminal residue" evidence="1">
    <location>
        <position position="1"/>
    </location>
</feature>
<reference evidence="1" key="1">
    <citation type="journal article" date="2021" name="Microorganisms">
        <title>Acidisoma silvae sp. nov. and Acidisomacellulosilytica sp. nov., Two Acidophilic Bacteria Isolated from Decaying Wood, Hydrolyzing Cellulose and Producing Poly-3-hydroxybutyrate.</title>
        <authorList>
            <person name="Mieszkin S."/>
            <person name="Pouder E."/>
            <person name="Uroz S."/>
            <person name="Simon-Colin C."/>
            <person name="Alain K."/>
        </authorList>
    </citation>
    <scope>NUCLEOTIDE SEQUENCE</scope>
    <source>
        <strain evidence="1">HW T2.11</strain>
    </source>
</reference>
<evidence type="ECO:0000313" key="2">
    <source>
        <dbReference type="Proteomes" id="UP000708298"/>
    </source>
</evidence>
<gene>
    <name evidence="1" type="ORF">ASILVAE211_25700</name>
</gene>
<sequence>AEEEAATELRRLDELVAMRAASAWLGDQPTLGETVFARGRPESMGLLLGTEHAVDVIAFLWASLALFEDDTPDPDTVTRYRPSWSDLYSVTEAQDRILRILGEGGDGAELEHFLPEPPVEVEGDGTALDGALRRSSAWATTFSASLELAKQNEIAVHQEEPFAKVVLTAIGQRASP</sequence>